<reference evidence="2" key="1">
    <citation type="submission" date="2023-10" db="EMBL/GenBank/DDBJ databases">
        <authorList>
            <person name="Noh H."/>
        </authorList>
    </citation>
    <scope>NUCLEOTIDE SEQUENCE</scope>
    <source>
        <strain evidence="2">DUCC4014</strain>
    </source>
</reference>
<evidence type="ECO:0000313" key="2">
    <source>
        <dbReference type="EMBL" id="WOO79856.1"/>
    </source>
</evidence>
<dbReference type="AlphaFoldDB" id="A0AAF1BGJ2"/>
<dbReference type="RefSeq" id="XP_062625888.1">
    <property type="nucleotide sequence ID" value="XM_062769904.1"/>
</dbReference>
<dbReference type="EMBL" id="CP086715">
    <property type="protein sequence ID" value="WOO79856.1"/>
    <property type="molecule type" value="Genomic_DNA"/>
</dbReference>
<evidence type="ECO:0000313" key="3">
    <source>
        <dbReference type="Proteomes" id="UP000827549"/>
    </source>
</evidence>
<gene>
    <name evidence="2" type="ORF">LOC62_02G003371</name>
</gene>
<dbReference type="GeneID" id="87806615"/>
<feature type="region of interest" description="Disordered" evidence="1">
    <location>
        <begin position="1"/>
        <end position="21"/>
    </location>
</feature>
<sequence>MSQSIGPNRPGGPTQSFYHWGSGKLTTTPQATATSNSFNTSSALSSHPPAAGPFEATVRYSDVSFRDHVMSRYGHALLVGLQYADMMVGDSFTNAEYAELEEKWMGKRVGLSWETASKLNEIIKEGYESYKTSNFAANFASNSLNKLMNKKPQCTLMSFKDFRWWCNSYIAANAHITKANRDRTTTIASRASGETVDQ</sequence>
<proteinExistence type="predicted"/>
<organism evidence="2 3">
    <name type="scientific">Vanrija pseudolonga</name>
    <dbReference type="NCBI Taxonomy" id="143232"/>
    <lineage>
        <taxon>Eukaryota</taxon>
        <taxon>Fungi</taxon>
        <taxon>Dikarya</taxon>
        <taxon>Basidiomycota</taxon>
        <taxon>Agaricomycotina</taxon>
        <taxon>Tremellomycetes</taxon>
        <taxon>Trichosporonales</taxon>
        <taxon>Trichosporonaceae</taxon>
        <taxon>Vanrija</taxon>
    </lineage>
</organism>
<protein>
    <submittedName>
        <fullName evidence="2">Uncharacterized protein</fullName>
    </submittedName>
</protein>
<accession>A0AAF1BGJ2</accession>
<keyword evidence="3" id="KW-1185">Reference proteome</keyword>
<name>A0AAF1BGJ2_9TREE</name>
<dbReference type="Proteomes" id="UP000827549">
    <property type="component" value="Chromosome 2"/>
</dbReference>
<evidence type="ECO:0000256" key="1">
    <source>
        <dbReference type="SAM" id="MobiDB-lite"/>
    </source>
</evidence>